<dbReference type="PANTHER" id="PTHR21139:SF2">
    <property type="entry name" value="TRIOSEPHOSPHATE ISOMERASE"/>
    <property type="match status" value="1"/>
</dbReference>
<dbReference type="UniPathway" id="UPA00138"/>
<dbReference type="NCBIfam" id="TIGR00419">
    <property type="entry name" value="tim"/>
    <property type="match status" value="1"/>
</dbReference>
<keyword evidence="3 4" id="KW-0413">Isomerase</keyword>
<evidence type="ECO:0000256" key="4">
    <source>
        <dbReference type="RuleBase" id="RU363013"/>
    </source>
</evidence>
<dbReference type="GO" id="GO:0006096">
    <property type="term" value="P:glycolytic process"/>
    <property type="evidence" value="ECO:0007669"/>
    <property type="project" value="UniProtKB-UniPathway"/>
</dbReference>
<gene>
    <name evidence="5" type="ORF">DSPE1174_LOCUS17085</name>
</gene>
<dbReference type="InterPro" id="IPR020861">
    <property type="entry name" value="Triosephosphate_isomerase_AS"/>
</dbReference>
<dbReference type="PROSITE" id="PS00171">
    <property type="entry name" value="TIM_1"/>
    <property type="match status" value="1"/>
</dbReference>
<evidence type="ECO:0000313" key="5">
    <source>
        <dbReference type="EMBL" id="CAD9435205.1"/>
    </source>
</evidence>
<dbReference type="GO" id="GO:0005829">
    <property type="term" value="C:cytosol"/>
    <property type="evidence" value="ECO:0007669"/>
    <property type="project" value="TreeGrafter"/>
</dbReference>
<dbReference type="PANTHER" id="PTHR21139">
    <property type="entry name" value="TRIOSEPHOSPHATE ISOMERASE"/>
    <property type="match status" value="1"/>
</dbReference>
<dbReference type="GO" id="GO:0019563">
    <property type="term" value="P:glycerol catabolic process"/>
    <property type="evidence" value="ECO:0007669"/>
    <property type="project" value="TreeGrafter"/>
</dbReference>
<keyword evidence="4" id="KW-0312">Gluconeogenesis</keyword>
<comment type="similarity">
    <text evidence="1 4">Belongs to the triosephosphate isomerase family.</text>
</comment>
<comment type="pathway">
    <text evidence="4">Carbohydrate biosynthesis; gluconeogenesis.</text>
</comment>
<sequence>MAEGADGIRAIRAVRARQSRPLFLGANWKCSLEAPEEVDALVVSMNQAWSEIPQEMRDVVEISVHPPFVYLDRVRQGLDSGIAVGAQNIYDSTFPNKGNTGATTTRMLASLGVEWVLLGHSDRRNNLGETDTLIADKAAAVLNSGLSVCLTIGETGEQRANGETLAVLEKQLGTVAEIVPADAWGRVALAYEPVWAVGEGATPCAPDEAQRVHLSLREWMVTNVSPEAARALRLTYTGSVNEANAADYACLSEVDGFVIGRAGLDAAKLSAIVRTLAGSKLNV</sequence>
<dbReference type="EMBL" id="HBGS01033171">
    <property type="protein sequence ID" value="CAD9435205.1"/>
    <property type="molecule type" value="Transcribed_RNA"/>
</dbReference>
<name>A0A7S2CUS3_9STRA</name>
<proteinExistence type="inferred from homology"/>
<dbReference type="CDD" id="cd00311">
    <property type="entry name" value="TIM"/>
    <property type="match status" value="1"/>
</dbReference>
<dbReference type="GO" id="GO:0006094">
    <property type="term" value="P:gluconeogenesis"/>
    <property type="evidence" value="ECO:0007669"/>
    <property type="project" value="UniProtKB-UniPathway"/>
</dbReference>
<dbReference type="Gene3D" id="3.20.20.70">
    <property type="entry name" value="Aldolase class I"/>
    <property type="match status" value="1"/>
</dbReference>
<dbReference type="InterPro" id="IPR035990">
    <property type="entry name" value="TIM_sf"/>
</dbReference>
<dbReference type="PROSITE" id="PS51440">
    <property type="entry name" value="TIM_2"/>
    <property type="match status" value="1"/>
</dbReference>
<evidence type="ECO:0000256" key="2">
    <source>
        <dbReference type="ARBA" id="ARBA00011738"/>
    </source>
</evidence>
<reference evidence="5" key="1">
    <citation type="submission" date="2021-01" db="EMBL/GenBank/DDBJ databases">
        <authorList>
            <person name="Corre E."/>
            <person name="Pelletier E."/>
            <person name="Niang G."/>
            <person name="Scheremetjew M."/>
            <person name="Finn R."/>
            <person name="Kale V."/>
            <person name="Holt S."/>
            <person name="Cochrane G."/>
            <person name="Meng A."/>
            <person name="Brown T."/>
            <person name="Cohen L."/>
        </authorList>
    </citation>
    <scope>NUCLEOTIDE SEQUENCE</scope>
    <source>
        <strain evidence="5">CCMP1381</strain>
    </source>
</reference>
<dbReference type="GO" id="GO:0004807">
    <property type="term" value="F:triose-phosphate isomerase activity"/>
    <property type="evidence" value="ECO:0007669"/>
    <property type="project" value="UniProtKB-EC"/>
</dbReference>
<dbReference type="InterPro" id="IPR000652">
    <property type="entry name" value="Triosephosphate_isomerase"/>
</dbReference>
<keyword evidence="4" id="KW-0324">Glycolysis</keyword>
<dbReference type="UniPathway" id="UPA00109">
    <property type="reaction ID" value="UER00189"/>
</dbReference>
<dbReference type="GO" id="GO:0046166">
    <property type="term" value="P:glyceraldehyde-3-phosphate biosynthetic process"/>
    <property type="evidence" value="ECO:0007669"/>
    <property type="project" value="TreeGrafter"/>
</dbReference>
<dbReference type="AlphaFoldDB" id="A0A7S2CUS3"/>
<protein>
    <recommendedName>
        <fullName evidence="4">Triosephosphate isomerase</fullName>
        <ecNumber evidence="4">5.3.1.1</ecNumber>
    </recommendedName>
</protein>
<accession>A0A7S2CUS3</accession>
<comment type="pathway">
    <text evidence="4">Carbohydrate degradation; glycolysis; D-glyceraldehyde 3-phosphate from glycerone phosphate: step 1/1.</text>
</comment>
<dbReference type="Pfam" id="PF00121">
    <property type="entry name" value="TIM"/>
    <property type="match status" value="1"/>
</dbReference>
<dbReference type="EC" id="5.3.1.1" evidence="4"/>
<dbReference type="SUPFAM" id="SSF51351">
    <property type="entry name" value="Triosephosphate isomerase (TIM)"/>
    <property type="match status" value="1"/>
</dbReference>
<comment type="catalytic activity">
    <reaction evidence="4">
        <text>D-glyceraldehyde 3-phosphate = dihydroxyacetone phosphate</text>
        <dbReference type="Rhea" id="RHEA:18585"/>
        <dbReference type="ChEBI" id="CHEBI:57642"/>
        <dbReference type="ChEBI" id="CHEBI:59776"/>
        <dbReference type="EC" id="5.3.1.1"/>
    </reaction>
</comment>
<comment type="subunit">
    <text evidence="2">Homodimer.</text>
</comment>
<dbReference type="InterPro" id="IPR013785">
    <property type="entry name" value="Aldolase_TIM"/>
</dbReference>
<evidence type="ECO:0000256" key="3">
    <source>
        <dbReference type="ARBA" id="ARBA00023235"/>
    </source>
</evidence>
<organism evidence="5">
    <name type="scientific">Octactis speculum</name>
    <dbReference type="NCBI Taxonomy" id="3111310"/>
    <lineage>
        <taxon>Eukaryota</taxon>
        <taxon>Sar</taxon>
        <taxon>Stramenopiles</taxon>
        <taxon>Ochrophyta</taxon>
        <taxon>Dictyochophyceae</taxon>
        <taxon>Dictyochales</taxon>
        <taxon>Dictyochaceae</taxon>
        <taxon>Octactis</taxon>
    </lineage>
</organism>
<evidence type="ECO:0000256" key="1">
    <source>
        <dbReference type="ARBA" id="ARBA00007422"/>
    </source>
</evidence>